<dbReference type="Proteomes" id="UP000789759">
    <property type="component" value="Unassembled WGS sequence"/>
</dbReference>
<organism evidence="1 2">
    <name type="scientific">Cetraspora pellucida</name>
    <dbReference type="NCBI Taxonomy" id="1433469"/>
    <lineage>
        <taxon>Eukaryota</taxon>
        <taxon>Fungi</taxon>
        <taxon>Fungi incertae sedis</taxon>
        <taxon>Mucoromycota</taxon>
        <taxon>Glomeromycotina</taxon>
        <taxon>Glomeromycetes</taxon>
        <taxon>Diversisporales</taxon>
        <taxon>Gigasporaceae</taxon>
        <taxon>Cetraspora</taxon>
    </lineage>
</organism>
<evidence type="ECO:0000313" key="2">
    <source>
        <dbReference type="Proteomes" id="UP000789759"/>
    </source>
</evidence>
<dbReference type="SUPFAM" id="SSF56112">
    <property type="entry name" value="Protein kinase-like (PK-like)"/>
    <property type="match status" value="1"/>
</dbReference>
<dbReference type="InterPro" id="IPR011009">
    <property type="entry name" value="Kinase-like_dom_sf"/>
</dbReference>
<proteinExistence type="predicted"/>
<name>A0A9N9H7S2_9GLOM</name>
<protein>
    <submittedName>
        <fullName evidence="1">13694_t:CDS:1</fullName>
    </submittedName>
</protein>
<dbReference type="Gene3D" id="3.30.200.20">
    <property type="entry name" value="Phosphorylase Kinase, domain 1"/>
    <property type="match status" value="1"/>
</dbReference>
<dbReference type="OrthoDB" id="2447603at2759"/>
<gene>
    <name evidence="1" type="ORF">CPELLU_LOCUS9998</name>
</gene>
<dbReference type="AlphaFoldDB" id="A0A9N9H7S2"/>
<comment type="caution">
    <text evidence="1">The sequence shown here is derived from an EMBL/GenBank/DDBJ whole genome shotgun (WGS) entry which is preliminary data.</text>
</comment>
<sequence length="128" mass="14943">MSNWFKTAIEQGYIRLFEFDSFEDLQTIDRGGFGTVYSAYSKNTEQTVALKSLHNDAHDDDRLNKIPIDGTPEDFISLYSDAWNDDPNLRPNITEIRDKLKYIREQEFNRSNRISDDYTNSKYTIGLS</sequence>
<dbReference type="EMBL" id="CAJVQA010008007">
    <property type="protein sequence ID" value="CAG8665307.1"/>
    <property type="molecule type" value="Genomic_DNA"/>
</dbReference>
<evidence type="ECO:0000313" key="1">
    <source>
        <dbReference type="EMBL" id="CAG8665307.1"/>
    </source>
</evidence>
<reference evidence="1" key="1">
    <citation type="submission" date="2021-06" db="EMBL/GenBank/DDBJ databases">
        <authorList>
            <person name="Kallberg Y."/>
            <person name="Tangrot J."/>
            <person name="Rosling A."/>
        </authorList>
    </citation>
    <scope>NUCLEOTIDE SEQUENCE</scope>
    <source>
        <strain evidence="1">FL966</strain>
    </source>
</reference>
<accession>A0A9N9H7S2</accession>
<keyword evidence="2" id="KW-1185">Reference proteome</keyword>